<comment type="similarity">
    <text evidence="1">Belongs to the VgrG protein family.</text>
</comment>
<organism evidence="5 6">
    <name type="scientific">Xanthomonas fragariae</name>
    <dbReference type="NCBI Taxonomy" id="48664"/>
    <lineage>
        <taxon>Bacteria</taxon>
        <taxon>Pseudomonadati</taxon>
        <taxon>Pseudomonadota</taxon>
        <taxon>Gammaproteobacteria</taxon>
        <taxon>Lysobacterales</taxon>
        <taxon>Lysobacteraceae</taxon>
        <taxon>Xanthomonas</taxon>
    </lineage>
</organism>
<evidence type="ECO:0000259" key="3">
    <source>
        <dbReference type="Pfam" id="PF10106"/>
    </source>
</evidence>
<dbReference type="AlphaFoldDB" id="A0A1Y6HN60"/>
<sequence>MEALNALISQAALLSDSGRLYRLQLPGGDVQVVERWSGSERLSEGFVWWVDVLSTQANLPLEAWLGRRATLYTRLADGGESPRTGLIHEAYELGSDGGLARYRVGLVPWTWWLSQGRHSRVFQERTLVQIVEAVFADYAPMASWQWSDEVSGFLAQARPRSYCVQYRESDLDFVQRLLAEEGLGWRLQEADASPGGHQLVVFADSAAQPQDPSSAQGGGLRYHRSDATEAADSVLAIGATRRLGSGRLTVLSEDFKTRQARSAQLPLHGGGGQSLRELYEPVGMYAFASAQEADRYAGLMAQAQEAQWSPWQGRSTVRTLRAGTWFTLTQAPQLLTRVWHAGINNLPVDVRAAAQAQLGAAPAWPDASAVAARSTWAQAEAVGYGNAFEAVDRQQPWRPVLADGTGARLNPRPTAPGYQSAIVVGADGSTGGSQEVHADALGRIRVRFHFQHDASAPAAQDSTWLRVAQRYAGPGVGSQFLPRIGQEVLVGFLEGDIDRPVVLGALYNGKGEAGVPATPGGTSAEADTRLYAQAGDGRPSAQANLAGGHAPAWHGAGGGTDNHRNATALWGVQSKEWGGAGHSRLVFDDSDQQLRLQLATTQAATQLNLGHLIHQADNYRGSFRGEGFELRTDAWGAVRATSGLWLSSYARSSGPAGEATQPSALLSQLQTLGKTFSQAAGTHQTVTLAAHEGVGQANHSKLIAEQAPLQALLTSVKTTVPGTAYADAKGAAAERSASPGDGRVPHTGDALLGLAAPAGIGVVAGQGLHWSVGETLTLASGAGSEAAIAGNARLHSGQAIGVLAAAVDGGQTQANSLSLVSGEGALDVQAQSDEVRVQSKEGLKLVSANAEVELAAGKTIHLAVAGGASVTIEGGNITFACPGTITVQASKKSFVGPVEKSYKLPVPGATPYKLKYVLRDYTGEPLKSADYAMYLADGSVVTGKTNAQGETEQVITDGPDSVHLMVSDERHEGYYKVSDGNA</sequence>
<dbReference type="SUPFAM" id="SSF69279">
    <property type="entry name" value="Phage tail proteins"/>
    <property type="match status" value="2"/>
</dbReference>
<proteinExistence type="inferred from homology"/>
<dbReference type="NCBIfam" id="TIGR03361">
    <property type="entry name" value="VI_Rhs_Vgr"/>
    <property type="match status" value="1"/>
</dbReference>
<dbReference type="Proteomes" id="UP000195953">
    <property type="component" value="Chromosome 1"/>
</dbReference>
<evidence type="ECO:0000256" key="1">
    <source>
        <dbReference type="ARBA" id="ARBA00005558"/>
    </source>
</evidence>
<reference evidence="5 6" key="1">
    <citation type="submission" date="2017-05" db="EMBL/GenBank/DDBJ databases">
        <authorList>
            <person name="Song R."/>
            <person name="Chenine A.L."/>
            <person name="Ruprecht R.M."/>
        </authorList>
    </citation>
    <scope>NUCLEOTIDE SEQUENCE [LARGE SCALE GENOMIC DNA]</scope>
    <source>
        <strain evidence="5">PD5205</strain>
    </source>
</reference>
<dbReference type="Gene3D" id="2.30.110.50">
    <property type="match status" value="1"/>
</dbReference>
<dbReference type="Gene3D" id="4.10.220.110">
    <property type="match status" value="1"/>
</dbReference>
<feature type="domain" description="DUF2345" evidence="3">
    <location>
        <begin position="741"/>
        <end position="897"/>
    </location>
</feature>
<protein>
    <submittedName>
        <fullName evidence="5">Rhs element Vgr protein</fullName>
    </submittedName>
</protein>
<dbReference type="eggNOG" id="COG3501">
    <property type="taxonomic scope" value="Bacteria"/>
</dbReference>
<evidence type="ECO:0000313" key="6">
    <source>
        <dbReference type="Proteomes" id="UP000195953"/>
    </source>
</evidence>
<dbReference type="Gene3D" id="2.40.50.230">
    <property type="entry name" value="Gp5 N-terminal domain"/>
    <property type="match status" value="1"/>
</dbReference>
<dbReference type="STRING" id="48664.BER92_11320"/>
<feature type="domain" description="Gp5/Type VI secretion system Vgr protein OB-fold" evidence="2">
    <location>
        <begin position="438"/>
        <end position="507"/>
    </location>
</feature>
<dbReference type="InterPro" id="IPR018769">
    <property type="entry name" value="VgrG2_DUF2345"/>
</dbReference>
<feature type="domain" description="Putative type VI secretion system Rhs element associated Vgr" evidence="4">
    <location>
        <begin position="575"/>
        <end position="680"/>
    </location>
</feature>
<dbReference type="Pfam" id="PF04717">
    <property type="entry name" value="Phage_base_V"/>
    <property type="match status" value="1"/>
</dbReference>
<dbReference type="InterPro" id="IPR006533">
    <property type="entry name" value="T6SS_Vgr_RhsGE"/>
</dbReference>
<dbReference type="Pfam" id="PF05954">
    <property type="entry name" value="Phage_GPD"/>
    <property type="match status" value="1"/>
</dbReference>
<accession>A0A1Y6HN60</accession>
<dbReference type="Pfam" id="PF10106">
    <property type="entry name" value="DUF2345"/>
    <property type="match status" value="1"/>
</dbReference>
<dbReference type="RefSeq" id="WP_231892664.1">
    <property type="nucleotide sequence ID" value="NZ_CP016830.1"/>
</dbReference>
<dbReference type="SUPFAM" id="SSF69255">
    <property type="entry name" value="gp5 N-terminal domain-like"/>
    <property type="match status" value="1"/>
</dbReference>
<dbReference type="InterPro" id="IPR028244">
    <property type="entry name" value="T6SS_Rhs_Vgr_dom"/>
</dbReference>
<dbReference type="InterPro" id="IPR037026">
    <property type="entry name" value="Vgr_OB-fold_dom_sf"/>
</dbReference>
<gene>
    <name evidence="5" type="ORF">PD5205_02353</name>
</gene>
<dbReference type="Pfam" id="PF13296">
    <property type="entry name" value="T6SS_Vgr"/>
    <property type="match status" value="1"/>
</dbReference>
<dbReference type="InterPro" id="IPR006531">
    <property type="entry name" value="Gp5/Vgr_OB"/>
</dbReference>
<evidence type="ECO:0000259" key="4">
    <source>
        <dbReference type="Pfam" id="PF13296"/>
    </source>
</evidence>
<dbReference type="EMBL" id="LT853885">
    <property type="protein sequence ID" value="SMR03650.1"/>
    <property type="molecule type" value="Genomic_DNA"/>
</dbReference>
<dbReference type="InterPro" id="IPR017847">
    <property type="entry name" value="T6SS_RhsGE_Vgr_subset"/>
</dbReference>
<evidence type="ECO:0000259" key="2">
    <source>
        <dbReference type="Pfam" id="PF04717"/>
    </source>
</evidence>
<name>A0A1Y6HN60_9XANT</name>
<dbReference type="Gene3D" id="3.55.50.10">
    <property type="entry name" value="Baseplate protein-like domains"/>
    <property type="match status" value="1"/>
</dbReference>
<dbReference type="NCBIfam" id="TIGR01646">
    <property type="entry name" value="vgr_GE"/>
    <property type="match status" value="1"/>
</dbReference>
<dbReference type="eggNOG" id="COG4253">
    <property type="taxonomic scope" value="Bacteria"/>
</dbReference>
<evidence type="ECO:0000313" key="5">
    <source>
        <dbReference type="EMBL" id="SMR03650.1"/>
    </source>
</evidence>